<name>A0A7S8C8X3_9BACI</name>
<evidence type="ECO:0000313" key="5">
    <source>
        <dbReference type="EMBL" id="QPC45572.1"/>
    </source>
</evidence>
<dbReference type="InterPro" id="IPR011337">
    <property type="entry name" value="DNA_rep_MutH/RE_typeII_Sau3AI"/>
</dbReference>
<dbReference type="GO" id="GO:0003677">
    <property type="term" value="F:DNA binding"/>
    <property type="evidence" value="ECO:0007669"/>
    <property type="project" value="InterPro"/>
</dbReference>
<dbReference type="InterPro" id="IPR011335">
    <property type="entry name" value="Restrct_endonuc-II-like"/>
</dbReference>
<dbReference type="EMBL" id="CP049742">
    <property type="protein sequence ID" value="QPC45572.1"/>
    <property type="molecule type" value="Genomic_DNA"/>
</dbReference>
<sequence length="489" mass="57459">MTYKYDESNPLSIKDYADKLIGKTFYEVLESARINVDEKLGIITKANNPRYKGSMGHLIEEYYFEYKINSDQEPDFPKAGVELKVTPYEVGKKGGYKAGERLVITMINYNQPVEDNFYSSHVYKKFRYTLLIHYLRNRSLNRLDYPINYVTLFSPPKEDLEIIKQDYEKIISKIKEGKAHELSEGDTMYLGACTKGANSIKGNVIQEYYAPSIEARTRAFCFKQSYMTYILNKYSREKIETYEPIIQNIKELEDKRFEDIIVDKINLYRGYSDGDLSEIFDVKKGILNFWSAISYRILGVKSNRAEEFLKADIEVKAIRIEENGRMRESISFPTVSFKEFIEEEWEESQLYNQLSSKKYLFVLFKKEGLTYTLKGCQLWNMSNKDLEEASLGWLRTKEIVKRGVILKKKYRKDGINFEVTNNFPSKKENRVIHIRPHSSKRYYNLNDGEIIGENRNHGDELPDGRIMTKQCFWLNNSYILTQIDNKILD</sequence>
<evidence type="ECO:0000256" key="2">
    <source>
        <dbReference type="ARBA" id="ARBA00022759"/>
    </source>
</evidence>
<dbReference type="SUPFAM" id="SSF52980">
    <property type="entry name" value="Restriction endonuclease-like"/>
    <property type="match status" value="2"/>
</dbReference>
<dbReference type="GO" id="GO:0016787">
    <property type="term" value="F:hydrolase activity"/>
    <property type="evidence" value="ECO:0007669"/>
    <property type="project" value="UniProtKB-KW"/>
</dbReference>
<evidence type="ECO:0000259" key="4">
    <source>
        <dbReference type="SMART" id="SM00927"/>
    </source>
</evidence>
<dbReference type="InterPro" id="IPR037057">
    <property type="entry name" value="DNA_rep_MutH/T2_RE_sf"/>
</dbReference>
<dbReference type="Proteomes" id="UP000593626">
    <property type="component" value="Chromosome"/>
</dbReference>
<proteinExistence type="predicted"/>
<dbReference type="AlphaFoldDB" id="A0A7S8C8X3"/>
<protein>
    <submittedName>
        <fullName evidence="5">Restriction endonuclease</fullName>
    </submittedName>
</protein>
<dbReference type="KEGG" id="mcui:G8O30_00565"/>
<evidence type="ECO:0000256" key="1">
    <source>
        <dbReference type="ARBA" id="ARBA00022722"/>
    </source>
</evidence>
<organism evidence="5 6">
    <name type="scientific">Mangrovibacillus cuniculi</name>
    <dbReference type="NCBI Taxonomy" id="2593652"/>
    <lineage>
        <taxon>Bacteria</taxon>
        <taxon>Bacillati</taxon>
        <taxon>Bacillota</taxon>
        <taxon>Bacilli</taxon>
        <taxon>Bacillales</taxon>
        <taxon>Bacillaceae</taxon>
        <taxon>Mangrovibacillus</taxon>
    </lineage>
</organism>
<keyword evidence="3" id="KW-0378">Hydrolase</keyword>
<keyword evidence="6" id="KW-1185">Reference proteome</keyword>
<reference evidence="5 6" key="1">
    <citation type="submission" date="2019-07" db="EMBL/GenBank/DDBJ databases">
        <title>Genome sequence of 2 isolates from Red Sea Mangroves.</title>
        <authorList>
            <person name="Sefrji F."/>
            <person name="Michoud G."/>
            <person name="Merlino G."/>
            <person name="Daffonchio D."/>
        </authorList>
    </citation>
    <scope>NUCLEOTIDE SEQUENCE [LARGE SCALE GENOMIC DNA]</scope>
    <source>
        <strain evidence="5 6">R1DC41</strain>
    </source>
</reference>
<accession>A0A7S8C8X3</accession>
<dbReference type="Gene3D" id="3.40.600.10">
    <property type="entry name" value="DNA mismatch repair MutH/Restriction endonuclease, type II"/>
    <property type="match status" value="2"/>
</dbReference>
<dbReference type="NCBIfam" id="NF040973">
    <property type="entry name" value="restrict_Sau3AI"/>
    <property type="match status" value="1"/>
</dbReference>
<keyword evidence="1" id="KW-0540">Nuclease</keyword>
<dbReference type="SMART" id="SM00927">
    <property type="entry name" value="MutH"/>
    <property type="match status" value="1"/>
</dbReference>
<dbReference type="GO" id="GO:0004519">
    <property type="term" value="F:endonuclease activity"/>
    <property type="evidence" value="ECO:0007669"/>
    <property type="project" value="UniProtKB-KW"/>
</dbReference>
<gene>
    <name evidence="5" type="ORF">G8O30_00565</name>
</gene>
<dbReference type="Pfam" id="PF02976">
    <property type="entry name" value="MutH"/>
    <property type="match status" value="2"/>
</dbReference>
<evidence type="ECO:0000313" key="6">
    <source>
        <dbReference type="Proteomes" id="UP000593626"/>
    </source>
</evidence>
<dbReference type="RefSeq" id="WP_239673078.1">
    <property type="nucleotide sequence ID" value="NZ_CP049742.1"/>
</dbReference>
<dbReference type="REBASE" id="456042">
    <property type="entry name" value="BbaDC41ORF570P"/>
</dbReference>
<dbReference type="CDD" id="cd22356">
    <property type="entry name" value="Sau3AI_N-like"/>
    <property type="match status" value="1"/>
</dbReference>
<feature type="domain" description="DNA mismatch repair MutH/Type II restriction enzyme Sau3AI" evidence="4">
    <location>
        <begin position="66"/>
        <end position="166"/>
    </location>
</feature>
<keyword evidence="2 5" id="KW-0255">Endonuclease</keyword>
<dbReference type="CDD" id="cd22355">
    <property type="entry name" value="Sau3AI_C"/>
    <property type="match status" value="1"/>
</dbReference>
<evidence type="ECO:0000256" key="3">
    <source>
        <dbReference type="ARBA" id="ARBA00022801"/>
    </source>
</evidence>